<sequence>MGMEGEEQEKAEKVVPLVVQDADDELELIKKKYLRGDRANLEALKDKKLRGQLAHREEVYGKSATAAAKAEKWLMPNEQGYLETEGLEKTWRIKQESIVREVDILSSKKAFDLVLPELGPYTLDYTSSGRYMAVGGRKGHLAIVDMNNMSLVKEFQVRETVRDVAFLHNELFFAAAQKKFRSKELMSKSLDSILGILRGRSFSSILISFVDATCEIGDTMLEVGDVTFGVEDTILEVRDSSFKVEGIHIFITGMVQNFTASRLASFFHVMKEHGAALKLKFLKNHFLLASVNKFGQLHYQDVTMGGMVGNYRTGLGRCDVMDVNPFNAVVGLGHSCGKVTMWTPTNPSPLVKMLCHHGPVLAVAFHPGGQQMATAGRERKIKIWDLRKYEVLHTYSTGARTLQFSQKGLLSIGNGSHVEVWRDSSGNHDYRPYMNHSMVKGYQIEKVAFRPYEDVLALGHSMGFSCTLVPGSGEPNFDSWVANPFETAKQRREKEIHSLLDKLQPETIVLDPTNIGGLRPWRRKERPAQHEREAELEAAIEAAKNAPTKHKTKGRSKPSKLERKKKDSIVRAKRPFVDQQKKEEDQLLKKKQRISEEAQLPVSLQRFARKKAK</sequence>
<feature type="compositionally biased region" description="Basic and acidic residues" evidence="6">
    <location>
        <begin position="559"/>
        <end position="590"/>
    </location>
</feature>
<dbReference type="OrthoDB" id="10251154at2759"/>
<name>A0A7J7LUC2_9MAGN</name>
<feature type="compositionally biased region" description="Basic residues" evidence="6">
    <location>
        <begin position="547"/>
        <end position="558"/>
    </location>
</feature>
<dbReference type="PROSITE" id="PS50082">
    <property type="entry name" value="WD_REPEATS_2"/>
    <property type="match status" value="1"/>
</dbReference>
<evidence type="ECO:0000256" key="4">
    <source>
        <dbReference type="ARBA" id="ARBA00023242"/>
    </source>
</evidence>
<evidence type="ECO:0000256" key="5">
    <source>
        <dbReference type="PROSITE-ProRule" id="PRU00221"/>
    </source>
</evidence>
<dbReference type="AlphaFoldDB" id="A0A7J7LUC2"/>
<dbReference type="GO" id="GO:0000462">
    <property type="term" value="P:maturation of SSU-rRNA from tricistronic rRNA transcript (SSU-rRNA, 5.8S rRNA, LSU-rRNA)"/>
    <property type="evidence" value="ECO:0007669"/>
    <property type="project" value="TreeGrafter"/>
</dbReference>
<evidence type="ECO:0000256" key="3">
    <source>
        <dbReference type="ARBA" id="ARBA00022737"/>
    </source>
</evidence>
<dbReference type="GO" id="GO:0032040">
    <property type="term" value="C:small-subunit processome"/>
    <property type="evidence" value="ECO:0007669"/>
    <property type="project" value="TreeGrafter"/>
</dbReference>
<comment type="subcellular location">
    <subcellularLocation>
        <location evidence="1">Nucleus</location>
        <location evidence="1">Nucleolus</location>
    </subcellularLocation>
</comment>
<evidence type="ECO:0000313" key="8">
    <source>
        <dbReference type="EMBL" id="KAF6146179.1"/>
    </source>
</evidence>
<evidence type="ECO:0000313" key="9">
    <source>
        <dbReference type="Proteomes" id="UP000541444"/>
    </source>
</evidence>
<dbReference type="Gene3D" id="2.130.10.10">
    <property type="entry name" value="YVTN repeat-like/Quinoprotein amine dehydrogenase"/>
    <property type="match status" value="1"/>
</dbReference>
<feature type="region of interest" description="Disordered" evidence="6">
    <location>
        <begin position="542"/>
        <end position="590"/>
    </location>
</feature>
<evidence type="ECO:0000256" key="1">
    <source>
        <dbReference type="ARBA" id="ARBA00004604"/>
    </source>
</evidence>
<feature type="repeat" description="WD" evidence="5">
    <location>
        <begin position="353"/>
        <end position="394"/>
    </location>
</feature>
<evidence type="ECO:0000259" key="7">
    <source>
        <dbReference type="SMART" id="SM01033"/>
    </source>
</evidence>
<dbReference type="InterPro" id="IPR001680">
    <property type="entry name" value="WD40_rpt"/>
</dbReference>
<dbReference type="InterPro" id="IPR040315">
    <property type="entry name" value="WDR46/Utp7"/>
</dbReference>
<dbReference type="InterPro" id="IPR012952">
    <property type="entry name" value="BING4_C_dom"/>
</dbReference>
<dbReference type="SUPFAM" id="SSF50978">
    <property type="entry name" value="WD40 repeat-like"/>
    <property type="match status" value="1"/>
</dbReference>
<dbReference type="Pfam" id="PF00400">
    <property type="entry name" value="WD40"/>
    <property type="match status" value="1"/>
</dbReference>
<keyword evidence="4" id="KW-0539">Nucleus</keyword>
<dbReference type="Proteomes" id="UP000541444">
    <property type="component" value="Unassembled WGS sequence"/>
</dbReference>
<dbReference type="SMART" id="SM00320">
    <property type="entry name" value="WD40"/>
    <property type="match status" value="3"/>
</dbReference>
<feature type="domain" description="BING4 C-terminal" evidence="7">
    <location>
        <begin position="432"/>
        <end position="512"/>
    </location>
</feature>
<dbReference type="PANTHER" id="PTHR14085">
    <property type="entry name" value="WD-REPEAT PROTEIN BING4"/>
    <property type="match status" value="1"/>
</dbReference>
<dbReference type="SMART" id="SM01033">
    <property type="entry name" value="BING4CT"/>
    <property type="match status" value="1"/>
</dbReference>
<dbReference type="EMBL" id="JACGCM010002004">
    <property type="protein sequence ID" value="KAF6146179.1"/>
    <property type="molecule type" value="Genomic_DNA"/>
</dbReference>
<dbReference type="Pfam" id="PF08149">
    <property type="entry name" value="BING4CT"/>
    <property type="match status" value="1"/>
</dbReference>
<dbReference type="InterPro" id="IPR036322">
    <property type="entry name" value="WD40_repeat_dom_sf"/>
</dbReference>
<accession>A0A7J7LUC2</accession>
<keyword evidence="3" id="KW-0677">Repeat</keyword>
<protein>
    <recommendedName>
        <fullName evidence="7">BING4 C-terminal domain-containing protein</fullName>
    </recommendedName>
</protein>
<keyword evidence="9" id="KW-1185">Reference proteome</keyword>
<keyword evidence="2 5" id="KW-0853">WD repeat</keyword>
<comment type="caution">
    <text evidence="8">The sequence shown here is derived from an EMBL/GenBank/DDBJ whole genome shotgun (WGS) entry which is preliminary data.</text>
</comment>
<reference evidence="8 9" key="1">
    <citation type="journal article" date="2020" name="IScience">
        <title>Genome Sequencing of the Endangered Kingdonia uniflora (Circaeasteraceae, Ranunculales) Reveals Potential Mechanisms of Evolutionary Specialization.</title>
        <authorList>
            <person name="Sun Y."/>
            <person name="Deng T."/>
            <person name="Zhang A."/>
            <person name="Moore M.J."/>
            <person name="Landis J.B."/>
            <person name="Lin N."/>
            <person name="Zhang H."/>
            <person name="Zhang X."/>
            <person name="Huang J."/>
            <person name="Zhang X."/>
            <person name="Sun H."/>
            <person name="Wang H."/>
        </authorList>
    </citation>
    <scope>NUCLEOTIDE SEQUENCE [LARGE SCALE GENOMIC DNA]</scope>
    <source>
        <strain evidence="8">TB1705</strain>
        <tissue evidence="8">Leaf</tissue>
    </source>
</reference>
<evidence type="ECO:0000256" key="6">
    <source>
        <dbReference type="SAM" id="MobiDB-lite"/>
    </source>
</evidence>
<evidence type="ECO:0000256" key="2">
    <source>
        <dbReference type="ARBA" id="ARBA00022574"/>
    </source>
</evidence>
<proteinExistence type="predicted"/>
<organism evidence="8 9">
    <name type="scientific">Kingdonia uniflora</name>
    <dbReference type="NCBI Taxonomy" id="39325"/>
    <lineage>
        <taxon>Eukaryota</taxon>
        <taxon>Viridiplantae</taxon>
        <taxon>Streptophyta</taxon>
        <taxon>Embryophyta</taxon>
        <taxon>Tracheophyta</taxon>
        <taxon>Spermatophyta</taxon>
        <taxon>Magnoliopsida</taxon>
        <taxon>Ranunculales</taxon>
        <taxon>Circaeasteraceae</taxon>
        <taxon>Kingdonia</taxon>
    </lineage>
</organism>
<dbReference type="PANTHER" id="PTHR14085:SF3">
    <property type="entry name" value="WD REPEAT-CONTAINING PROTEIN 46"/>
    <property type="match status" value="1"/>
</dbReference>
<gene>
    <name evidence="8" type="ORF">GIB67_005827</name>
</gene>
<dbReference type="PROSITE" id="PS50294">
    <property type="entry name" value="WD_REPEATS_REGION"/>
    <property type="match status" value="1"/>
</dbReference>
<dbReference type="InterPro" id="IPR015943">
    <property type="entry name" value="WD40/YVTN_repeat-like_dom_sf"/>
</dbReference>
<dbReference type="GO" id="GO:0030686">
    <property type="term" value="C:90S preribosome"/>
    <property type="evidence" value="ECO:0007669"/>
    <property type="project" value="TreeGrafter"/>
</dbReference>